<comment type="caution">
    <text evidence="2">The sequence shown here is derived from an EMBL/GenBank/DDBJ whole genome shotgun (WGS) entry which is preliminary data.</text>
</comment>
<reference evidence="3" key="1">
    <citation type="journal article" date="2017" name="bioRxiv">
        <title>Comparative analysis of the genomes of Stylophora pistillata and Acropora digitifera provides evidence for extensive differences between species of corals.</title>
        <authorList>
            <person name="Voolstra C.R."/>
            <person name="Li Y."/>
            <person name="Liew Y.J."/>
            <person name="Baumgarten S."/>
            <person name="Zoccola D."/>
            <person name="Flot J.-F."/>
            <person name="Tambutte S."/>
            <person name="Allemand D."/>
            <person name="Aranda M."/>
        </authorList>
    </citation>
    <scope>NUCLEOTIDE SEQUENCE [LARGE SCALE GENOMIC DNA]</scope>
</reference>
<dbReference type="AlphaFoldDB" id="A0A2B4SSK3"/>
<dbReference type="EMBL" id="LSMT01000034">
    <property type="protein sequence ID" value="PFX31578.1"/>
    <property type="molecule type" value="Genomic_DNA"/>
</dbReference>
<organism evidence="2 3">
    <name type="scientific">Stylophora pistillata</name>
    <name type="common">Smooth cauliflower coral</name>
    <dbReference type="NCBI Taxonomy" id="50429"/>
    <lineage>
        <taxon>Eukaryota</taxon>
        <taxon>Metazoa</taxon>
        <taxon>Cnidaria</taxon>
        <taxon>Anthozoa</taxon>
        <taxon>Hexacorallia</taxon>
        <taxon>Scleractinia</taxon>
        <taxon>Astrocoeniina</taxon>
        <taxon>Pocilloporidae</taxon>
        <taxon>Stylophora</taxon>
    </lineage>
</organism>
<keyword evidence="1" id="KW-0732">Signal</keyword>
<dbReference type="OrthoDB" id="10367178at2759"/>
<evidence type="ECO:0000313" key="2">
    <source>
        <dbReference type="EMBL" id="PFX31578.1"/>
    </source>
</evidence>
<feature type="signal peptide" evidence="1">
    <location>
        <begin position="1"/>
        <end position="19"/>
    </location>
</feature>
<proteinExistence type="predicted"/>
<dbReference type="Proteomes" id="UP000225706">
    <property type="component" value="Unassembled WGS sequence"/>
</dbReference>
<name>A0A2B4SSK3_STYPI</name>
<protein>
    <recommendedName>
        <fullName evidence="4">Agouti domain-containing protein</fullName>
    </recommendedName>
</protein>
<keyword evidence="3" id="KW-1185">Reference proteome</keyword>
<evidence type="ECO:0008006" key="4">
    <source>
        <dbReference type="Google" id="ProtNLM"/>
    </source>
</evidence>
<evidence type="ECO:0000256" key="1">
    <source>
        <dbReference type="SAM" id="SignalP"/>
    </source>
</evidence>
<gene>
    <name evidence="2" type="ORF">AWC38_SpisGene3609</name>
</gene>
<feature type="chain" id="PRO_5012744512" description="Agouti domain-containing protein" evidence="1">
    <location>
        <begin position="20"/>
        <end position="147"/>
    </location>
</feature>
<sequence length="147" mass="16547">MVRLLAVAVTALVISEVYGRTAYIPANANKDVHRSALMGQNDPFWARSEGNELEFEGNDDSGSVEENLKSPFLNNHRVSYENIDDDVIPSSRSAREHENNDGIFEGRVRSGGYDHPFKRARIPIPCSRCCKIVRCTAIYDHMCNCEK</sequence>
<evidence type="ECO:0000313" key="3">
    <source>
        <dbReference type="Proteomes" id="UP000225706"/>
    </source>
</evidence>
<accession>A0A2B4SSK3</accession>